<evidence type="ECO:0000256" key="6">
    <source>
        <dbReference type="ARBA" id="ARBA00047512"/>
    </source>
</evidence>
<dbReference type="EC" id="3.1.4.46" evidence="2"/>
<dbReference type="Proteomes" id="UP000011014">
    <property type="component" value="Unassembled WGS sequence"/>
</dbReference>
<gene>
    <name evidence="9" type="ORF">GSOID_T00018594001</name>
</gene>
<feature type="chain" id="PRO_5003193520" description="glycerophosphodiester phosphodiesterase" evidence="7">
    <location>
        <begin position="18"/>
        <end position="369"/>
    </location>
</feature>
<name>E4Y4W1_OIKDI</name>
<feature type="domain" description="GP-PDE" evidence="8">
    <location>
        <begin position="28"/>
        <end position="355"/>
    </location>
</feature>
<evidence type="ECO:0000259" key="8">
    <source>
        <dbReference type="PROSITE" id="PS51704"/>
    </source>
</evidence>
<proteinExistence type="inferred from homology"/>
<evidence type="ECO:0000256" key="3">
    <source>
        <dbReference type="ARBA" id="ARBA00022729"/>
    </source>
</evidence>
<sequence>MLIFLLFQIAFGEYAWNHNIEGLENGRPMIIAHRGASGTFPAHTRGSYEAAIDEGADVIECDLAVSKDRKFVCLHDEYLSSVTDIEDRPEFADRKRLIGTKRDWFTIDFTLEELTSLKVKAISSRDQQYNFKYNVVSFTEYVQIAKSANRTIGIYPETKKPDWFEAQIPNYDMETAIVEVLEEMDYRNSTDPCFVQSFSWESLNQLRNITDLPLDVITRTFVWHPTKIRFIFKLKLLIYLFKSSTIQPGFHPGNFSSFDWTTWKFWDELDKLNIYGVGPDKTLIVGKSVDNHVSYVSNLIQAAHRHNIGVHPYTFKNDNLLFDYKFSSENEYEKFIKLEVDGFFSDFPETLVRHLVNRFILIFYNHFIL</sequence>
<evidence type="ECO:0000313" key="9">
    <source>
        <dbReference type="EMBL" id="CBY30709.1"/>
    </source>
</evidence>
<comment type="similarity">
    <text evidence="1">Belongs to the glycerophosphoryl diester phosphodiesterase family.</text>
</comment>
<evidence type="ECO:0000256" key="2">
    <source>
        <dbReference type="ARBA" id="ARBA00012247"/>
    </source>
</evidence>
<keyword evidence="3 7" id="KW-0732">Signal</keyword>
<dbReference type="GO" id="GO:0006071">
    <property type="term" value="P:glycerol metabolic process"/>
    <property type="evidence" value="ECO:0007669"/>
    <property type="project" value="UniProtKB-KW"/>
</dbReference>
<dbReference type="Pfam" id="PF03009">
    <property type="entry name" value="GDPD"/>
    <property type="match status" value="1"/>
</dbReference>
<evidence type="ECO:0000256" key="5">
    <source>
        <dbReference type="ARBA" id="ARBA00022801"/>
    </source>
</evidence>
<dbReference type="AlphaFoldDB" id="E4Y4W1"/>
<dbReference type="PANTHER" id="PTHR43620:SF7">
    <property type="entry name" value="GLYCEROPHOSPHODIESTER PHOSPHODIESTERASE GDPD5-RELATED"/>
    <property type="match status" value="1"/>
</dbReference>
<dbReference type="EMBL" id="FN654281">
    <property type="protein sequence ID" value="CBY30709.1"/>
    <property type="molecule type" value="Genomic_DNA"/>
</dbReference>
<organism evidence="9">
    <name type="scientific">Oikopleura dioica</name>
    <name type="common">Tunicate</name>
    <dbReference type="NCBI Taxonomy" id="34765"/>
    <lineage>
        <taxon>Eukaryota</taxon>
        <taxon>Metazoa</taxon>
        <taxon>Chordata</taxon>
        <taxon>Tunicata</taxon>
        <taxon>Appendicularia</taxon>
        <taxon>Copelata</taxon>
        <taxon>Oikopleuridae</taxon>
        <taxon>Oikopleura</taxon>
    </lineage>
</organism>
<keyword evidence="5" id="KW-0378">Hydrolase</keyword>
<dbReference type="GO" id="GO:0006629">
    <property type="term" value="P:lipid metabolic process"/>
    <property type="evidence" value="ECO:0007669"/>
    <property type="project" value="InterPro"/>
</dbReference>
<comment type="catalytic activity">
    <reaction evidence="6">
        <text>a sn-glycero-3-phosphodiester + H2O = an alcohol + sn-glycerol 3-phosphate + H(+)</text>
        <dbReference type="Rhea" id="RHEA:12969"/>
        <dbReference type="ChEBI" id="CHEBI:15377"/>
        <dbReference type="ChEBI" id="CHEBI:15378"/>
        <dbReference type="ChEBI" id="CHEBI:30879"/>
        <dbReference type="ChEBI" id="CHEBI:57597"/>
        <dbReference type="ChEBI" id="CHEBI:83408"/>
        <dbReference type="EC" id="3.1.4.46"/>
    </reaction>
</comment>
<feature type="signal peptide" evidence="7">
    <location>
        <begin position="1"/>
        <end position="17"/>
    </location>
</feature>
<evidence type="ECO:0000256" key="7">
    <source>
        <dbReference type="SAM" id="SignalP"/>
    </source>
</evidence>
<evidence type="ECO:0000256" key="1">
    <source>
        <dbReference type="ARBA" id="ARBA00007277"/>
    </source>
</evidence>
<dbReference type="InterPro" id="IPR030395">
    <property type="entry name" value="GP_PDE_dom"/>
</dbReference>
<dbReference type="GO" id="GO:0008889">
    <property type="term" value="F:glycerophosphodiester phosphodiesterase activity"/>
    <property type="evidence" value="ECO:0007669"/>
    <property type="project" value="UniProtKB-EC"/>
</dbReference>
<dbReference type="PROSITE" id="PS51704">
    <property type="entry name" value="GP_PDE"/>
    <property type="match status" value="1"/>
</dbReference>
<evidence type="ECO:0000256" key="4">
    <source>
        <dbReference type="ARBA" id="ARBA00022798"/>
    </source>
</evidence>
<keyword evidence="4" id="KW-0319">Glycerol metabolism</keyword>
<dbReference type="SUPFAM" id="SSF51695">
    <property type="entry name" value="PLC-like phosphodiesterases"/>
    <property type="match status" value="1"/>
</dbReference>
<dbReference type="PANTHER" id="PTHR43620">
    <property type="entry name" value="GLYCEROPHOSPHORYL DIESTER PHOSPHODIESTERASE"/>
    <property type="match status" value="1"/>
</dbReference>
<protein>
    <recommendedName>
        <fullName evidence="2">glycerophosphodiester phosphodiesterase</fullName>
        <ecNumber evidence="2">3.1.4.46</ecNumber>
    </recommendedName>
</protein>
<accession>E4Y4W1</accession>
<reference evidence="9" key="1">
    <citation type="journal article" date="2010" name="Science">
        <title>Plasticity of animal genome architecture unmasked by rapid evolution of a pelagic tunicate.</title>
        <authorList>
            <person name="Denoeud F."/>
            <person name="Henriet S."/>
            <person name="Mungpakdee S."/>
            <person name="Aury J.M."/>
            <person name="Da Silva C."/>
            <person name="Brinkmann H."/>
            <person name="Mikhaleva J."/>
            <person name="Olsen L.C."/>
            <person name="Jubin C."/>
            <person name="Canestro C."/>
            <person name="Bouquet J.M."/>
            <person name="Danks G."/>
            <person name="Poulain J."/>
            <person name="Campsteijn C."/>
            <person name="Adamski M."/>
            <person name="Cross I."/>
            <person name="Yadetie F."/>
            <person name="Muffato M."/>
            <person name="Louis A."/>
            <person name="Butcher S."/>
            <person name="Tsagkogeorga G."/>
            <person name="Konrad A."/>
            <person name="Singh S."/>
            <person name="Jensen M.F."/>
            <person name="Cong E.H."/>
            <person name="Eikeseth-Otteraa H."/>
            <person name="Noel B."/>
            <person name="Anthouard V."/>
            <person name="Porcel B.M."/>
            <person name="Kachouri-Lafond R."/>
            <person name="Nishino A."/>
            <person name="Ugolini M."/>
            <person name="Chourrout P."/>
            <person name="Nishida H."/>
            <person name="Aasland R."/>
            <person name="Huzurbazar S."/>
            <person name="Westhof E."/>
            <person name="Delsuc F."/>
            <person name="Lehrach H."/>
            <person name="Reinhardt R."/>
            <person name="Weissenbach J."/>
            <person name="Roy S.W."/>
            <person name="Artiguenave F."/>
            <person name="Postlethwait J.H."/>
            <person name="Manak J.R."/>
            <person name="Thompson E.M."/>
            <person name="Jaillon O."/>
            <person name="Du Pasquier L."/>
            <person name="Boudinot P."/>
            <person name="Liberles D.A."/>
            <person name="Volff J.N."/>
            <person name="Philippe H."/>
            <person name="Lenhard B."/>
            <person name="Roest Crollius H."/>
            <person name="Wincker P."/>
            <person name="Chourrout D."/>
        </authorList>
    </citation>
    <scope>NUCLEOTIDE SEQUENCE [LARGE SCALE GENOMIC DNA]</scope>
</reference>
<dbReference type="InterPro" id="IPR017946">
    <property type="entry name" value="PLC-like_Pdiesterase_TIM-brl"/>
</dbReference>
<dbReference type="Gene3D" id="3.20.20.190">
    <property type="entry name" value="Phosphatidylinositol (PI) phosphodiesterase"/>
    <property type="match status" value="1"/>
</dbReference>